<gene>
    <name evidence="2" type="ORF">KSB_45200</name>
</gene>
<reference evidence="2 3" key="1">
    <citation type="journal article" date="2021" name="Int. J. Syst. Evol. Microbiol.">
        <title>Reticulibacter mediterranei gen. nov., sp. nov., within the new family Reticulibacteraceae fam. nov., and Ktedonospora formicarum gen. nov., sp. nov., Ktedonobacter robiniae sp. nov., Dictyobacter formicarum sp. nov. and Dictyobacter arantiisoli sp. nov., belonging to the class Ktedonobacteria.</title>
        <authorList>
            <person name="Yabe S."/>
            <person name="Zheng Y."/>
            <person name="Wang C.M."/>
            <person name="Sakai Y."/>
            <person name="Abe K."/>
            <person name="Yokota A."/>
            <person name="Donadio S."/>
            <person name="Cavaletti L."/>
            <person name="Monciardini P."/>
        </authorList>
    </citation>
    <scope>NUCLEOTIDE SEQUENCE [LARGE SCALE GENOMIC DNA]</scope>
    <source>
        <strain evidence="2 3">SOSP1-30</strain>
    </source>
</reference>
<comment type="caution">
    <text evidence="2">The sequence shown here is derived from an EMBL/GenBank/DDBJ whole genome shotgun (WGS) entry which is preliminary data.</text>
</comment>
<dbReference type="SUPFAM" id="SSF48452">
    <property type="entry name" value="TPR-like"/>
    <property type="match status" value="1"/>
</dbReference>
<dbReference type="EMBL" id="BNJG01000002">
    <property type="protein sequence ID" value="GHO56045.1"/>
    <property type="molecule type" value="Genomic_DNA"/>
</dbReference>
<dbReference type="Gene3D" id="1.25.40.10">
    <property type="entry name" value="Tetratricopeptide repeat domain"/>
    <property type="match status" value="1"/>
</dbReference>
<feature type="domain" description="CSD" evidence="1">
    <location>
        <begin position="378"/>
        <end position="445"/>
    </location>
</feature>
<protein>
    <recommendedName>
        <fullName evidence="1">CSD domain-containing protein</fullName>
    </recommendedName>
</protein>
<dbReference type="InterPro" id="IPR002059">
    <property type="entry name" value="CSP_DNA-bd"/>
</dbReference>
<evidence type="ECO:0000313" key="3">
    <source>
        <dbReference type="Proteomes" id="UP000654345"/>
    </source>
</evidence>
<dbReference type="Proteomes" id="UP000654345">
    <property type="component" value="Unassembled WGS sequence"/>
</dbReference>
<evidence type="ECO:0000313" key="2">
    <source>
        <dbReference type="EMBL" id="GHO56045.1"/>
    </source>
</evidence>
<dbReference type="InterPro" id="IPR012340">
    <property type="entry name" value="NA-bd_OB-fold"/>
</dbReference>
<proteinExistence type="predicted"/>
<dbReference type="InterPro" id="IPR011990">
    <property type="entry name" value="TPR-like_helical_dom_sf"/>
</dbReference>
<organism evidence="2 3">
    <name type="scientific">Ktedonobacter robiniae</name>
    <dbReference type="NCBI Taxonomy" id="2778365"/>
    <lineage>
        <taxon>Bacteria</taxon>
        <taxon>Bacillati</taxon>
        <taxon>Chloroflexota</taxon>
        <taxon>Ktedonobacteria</taxon>
        <taxon>Ktedonobacterales</taxon>
        <taxon>Ktedonobacteraceae</taxon>
        <taxon>Ktedonobacter</taxon>
    </lineage>
</organism>
<sequence length="446" mass="52527">MFEDLSNPNAILSKQATECEQAQDYAGAAEIYKQIHTNRPSDSYAASRYIHCLRKLRKSQEAMDFGWSLSKELRANQYVHNAWAWAIYDYYFKTSENKEDDEADHIKSTSQDEATFKKMQNAAEYILKNSPETDTLIRTKIVFGICREAKQRGKWQIVYKFANQLDPAQLTKEPYQQGRMSDQERWFYSMIKALFEMGQNEGCQKLAQQGAENYPSNKHFRWWNAVTKARMGHQEEALTELQNLDKQYQEWFIREDIAKICEQLQRTDDAWIWYCKAASLQGPIKGRYKMIGHMSVPLQQLGRNQEAYEHLRLAHLLAEREGWDKAKTAQELREQMELLQSGDTTQITPQTYTPQDGYQLQRKLQNLWRDEIAGTLPHRQGFIKTVNEEKQFGFIRSDTDDFHFSFRDLPRNTSPTPSMQVEFDVEESYDRKKQRNSFKAIHIRLI</sequence>
<dbReference type="RefSeq" id="WP_201372629.1">
    <property type="nucleotide sequence ID" value="NZ_BNJG01000002.1"/>
</dbReference>
<dbReference type="SUPFAM" id="SSF50249">
    <property type="entry name" value="Nucleic acid-binding proteins"/>
    <property type="match status" value="1"/>
</dbReference>
<keyword evidence="3" id="KW-1185">Reference proteome</keyword>
<dbReference type="Gene3D" id="2.40.50.140">
    <property type="entry name" value="Nucleic acid-binding proteins"/>
    <property type="match status" value="1"/>
</dbReference>
<evidence type="ECO:0000259" key="1">
    <source>
        <dbReference type="PROSITE" id="PS51857"/>
    </source>
</evidence>
<dbReference type="PROSITE" id="PS51857">
    <property type="entry name" value="CSD_2"/>
    <property type="match status" value="1"/>
</dbReference>
<accession>A0ABQ3UUE0</accession>
<name>A0ABQ3UUE0_9CHLR</name>